<keyword evidence="3" id="KW-1185">Reference proteome</keyword>
<sequence length="103" mass="12061">MILPVNALSLSDIDENHFSLEDYDKKELTDLFNTTTKIVDEFNETDIDNNGNITIDEFEELIFIIGEDSFWNGYSPEEMIISEFEKYDLNHNDVISFHEFSLI</sequence>
<dbReference type="OrthoDB" id="372566at2157"/>
<proteinExistence type="predicted"/>
<evidence type="ECO:0000313" key="2">
    <source>
        <dbReference type="EMBL" id="PWB86368.1"/>
    </source>
</evidence>
<dbReference type="Gene3D" id="1.10.238.10">
    <property type="entry name" value="EF-hand"/>
    <property type="match status" value="1"/>
</dbReference>
<feature type="domain" description="EF-hand" evidence="1">
    <location>
        <begin position="33"/>
        <end position="68"/>
    </location>
</feature>
<dbReference type="Proteomes" id="UP000245577">
    <property type="component" value="Unassembled WGS sequence"/>
</dbReference>
<dbReference type="InterPro" id="IPR002048">
    <property type="entry name" value="EF_hand_dom"/>
</dbReference>
<dbReference type="SUPFAM" id="SSF47473">
    <property type="entry name" value="EF-hand"/>
    <property type="match status" value="1"/>
</dbReference>
<accession>A0A2U1S8Q0</accession>
<gene>
    <name evidence="2" type="ORF">MBBWO_12230</name>
</gene>
<organism evidence="2 3">
    <name type="scientific">Methanobrevibacter woesei</name>
    <dbReference type="NCBI Taxonomy" id="190976"/>
    <lineage>
        <taxon>Archaea</taxon>
        <taxon>Methanobacteriati</taxon>
        <taxon>Methanobacteriota</taxon>
        <taxon>Methanomada group</taxon>
        <taxon>Methanobacteria</taxon>
        <taxon>Methanobacteriales</taxon>
        <taxon>Methanobacteriaceae</taxon>
        <taxon>Methanobrevibacter</taxon>
    </lineage>
</organism>
<protein>
    <submittedName>
        <fullName evidence="2">EF hand</fullName>
    </submittedName>
</protein>
<dbReference type="Pfam" id="PF13499">
    <property type="entry name" value="EF-hand_7"/>
    <property type="match status" value="1"/>
</dbReference>
<dbReference type="PROSITE" id="PS50222">
    <property type="entry name" value="EF_HAND_2"/>
    <property type="match status" value="2"/>
</dbReference>
<evidence type="ECO:0000259" key="1">
    <source>
        <dbReference type="PROSITE" id="PS50222"/>
    </source>
</evidence>
<dbReference type="InterPro" id="IPR011992">
    <property type="entry name" value="EF-hand-dom_pair"/>
</dbReference>
<dbReference type="PROSITE" id="PS00018">
    <property type="entry name" value="EF_HAND_1"/>
    <property type="match status" value="2"/>
</dbReference>
<evidence type="ECO:0000313" key="3">
    <source>
        <dbReference type="Proteomes" id="UP000245577"/>
    </source>
</evidence>
<feature type="domain" description="EF-hand" evidence="1">
    <location>
        <begin position="75"/>
        <end position="103"/>
    </location>
</feature>
<dbReference type="InterPro" id="IPR018247">
    <property type="entry name" value="EF_Hand_1_Ca_BS"/>
</dbReference>
<comment type="caution">
    <text evidence="2">The sequence shown here is derived from an EMBL/GenBank/DDBJ whole genome shotgun (WGS) entry which is preliminary data.</text>
</comment>
<reference evidence="2 3" key="1">
    <citation type="submission" date="2017-03" db="EMBL/GenBank/DDBJ databases">
        <title>Genome sequence of Methanobrevibacter wosei.</title>
        <authorList>
            <person name="Poehlein A."/>
            <person name="Seedorf H."/>
            <person name="Daniel R."/>
        </authorList>
    </citation>
    <scope>NUCLEOTIDE SEQUENCE [LARGE SCALE GENOMIC DNA]</scope>
    <source>
        <strain evidence="2 3">DSM 11979</strain>
    </source>
</reference>
<dbReference type="RefSeq" id="WP_116669992.1">
    <property type="nucleotide sequence ID" value="NZ_MZGU01000004.1"/>
</dbReference>
<dbReference type="AlphaFoldDB" id="A0A2U1S8Q0"/>
<dbReference type="EMBL" id="MZGU01000004">
    <property type="protein sequence ID" value="PWB86368.1"/>
    <property type="molecule type" value="Genomic_DNA"/>
</dbReference>
<dbReference type="GO" id="GO:0005509">
    <property type="term" value="F:calcium ion binding"/>
    <property type="evidence" value="ECO:0007669"/>
    <property type="project" value="InterPro"/>
</dbReference>
<name>A0A2U1S8Q0_9EURY</name>